<dbReference type="InterPro" id="IPR050248">
    <property type="entry name" value="Polysacc_deacetylase_ArnD"/>
</dbReference>
<dbReference type="PANTHER" id="PTHR10587">
    <property type="entry name" value="GLYCOSYL TRANSFERASE-RELATED"/>
    <property type="match status" value="1"/>
</dbReference>
<name>A0ABV6UAD6_9ACTN</name>
<dbReference type="RefSeq" id="WP_394303180.1">
    <property type="nucleotide sequence ID" value="NZ_JBHMQT010000050.1"/>
</dbReference>
<evidence type="ECO:0000259" key="4">
    <source>
        <dbReference type="PROSITE" id="PS51677"/>
    </source>
</evidence>
<proteinExistence type="predicted"/>
<keyword evidence="6" id="KW-1185">Reference proteome</keyword>
<dbReference type="Gene3D" id="3.20.20.370">
    <property type="entry name" value="Glycoside hydrolase/deacetylase"/>
    <property type="match status" value="1"/>
</dbReference>
<sequence>MWRKIRIVVAGLCTAGLCVTPVTAGPATASQTATQVKAQPQPEAQPQATAKAKAKPYCVKYKCIALTFDDGPWPYTPELLDTLKKHRAKATFFLLGRKVANRPELTQRIAAEGHEIGNHTWNHPDLTKLPDDEVFSEINSTSDIIYQTIGETPTMMRPPNGATNAHLTQLTAEVGLPQILWTHSTLDWQARNTKVIAARTLAAAEPNAVILLHDIVPETVKAMPGVLTKLEKQGYRFVTVTTLLQGRELRSGEIYPPRPKKK</sequence>
<dbReference type="InterPro" id="IPR002509">
    <property type="entry name" value="NODB_dom"/>
</dbReference>
<dbReference type="SUPFAM" id="SSF88713">
    <property type="entry name" value="Glycoside hydrolase/deacetylase"/>
    <property type="match status" value="1"/>
</dbReference>
<dbReference type="Proteomes" id="UP001589870">
    <property type="component" value="Unassembled WGS sequence"/>
</dbReference>
<feature type="domain" description="NodB homology" evidence="4">
    <location>
        <begin position="62"/>
        <end position="238"/>
    </location>
</feature>
<protein>
    <submittedName>
        <fullName evidence="5">Polysaccharide deacetylase family protein</fullName>
    </submittedName>
</protein>
<evidence type="ECO:0000256" key="3">
    <source>
        <dbReference type="SAM" id="SignalP"/>
    </source>
</evidence>
<gene>
    <name evidence="5" type="ORF">ACFHYQ_22875</name>
</gene>
<evidence type="ECO:0000313" key="6">
    <source>
        <dbReference type="Proteomes" id="UP001589870"/>
    </source>
</evidence>
<dbReference type="Pfam" id="PF01522">
    <property type="entry name" value="Polysacc_deac_1"/>
    <property type="match status" value="1"/>
</dbReference>
<dbReference type="EMBL" id="JBHMQT010000050">
    <property type="protein sequence ID" value="MFC0865142.1"/>
    <property type="molecule type" value="Genomic_DNA"/>
</dbReference>
<feature type="signal peptide" evidence="3">
    <location>
        <begin position="1"/>
        <end position="24"/>
    </location>
</feature>
<evidence type="ECO:0000313" key="5">
    <source>
        <dbReference type="EMBL" id="MFC0865142.1"/>
    </source>
</evidence>
<keyword evidence="2" id="KW-0378">Hydrolase</keyword>
<accession>A0ABV6UAD6</accession>
<evidence type="ECO:0000256" key="1">
    <source>
        <dbReference type="ARBA" id="ARBA00022723"/>
    </source>
</evidence>
<keyword evidence="3" id="KW-0732">Signal</keyword>
<dbReference type="InterPro" id="IPR011330">
    <property type="entry name" value="Glyco_hydro/deAcase_b/a-brl"/>
</dbReference>
<dbReference type="CDD" id="cd10917">
    <property type="entry name" value="CE4_NodB_like_6s_7s"/>
    <property type="match status" value="1"/>
</dbReference>
<organism evidence="5 6">
    <name type="scientific">Sphaerimonospora cavernae</name>
    <dbReference type="NCBI Taxonomy" id="1740611"/>
    <lineage>
        <taxon>Bacteria</taxon>
        <taxon>Bacillati</taxon>
        <taxon>Actinomycetota</taxon>
        <taxon>Actinomycetes</taxon>
        <taxon>Streptosporangiales</taxon>
        <taxon>Streptosporangiaceae</taxon>
        <taxon>Sphaerimonospora</taxon>
    </lineage>
</organism>
<feature type="chain" id="PRO_5045101336" evidence="3">
    <location>
        <begin position="25"/>
        <end position="262"/>
    </location>
</feature>
<keyword evidence="1" id="KW-0479">Metal-binding</keyword>
<evidence type="ECO:0000256" key="2">
    <source>
        <dbReference type="ARBA" id="ARBA00022801"/>
    </source>
</evidence>
<comment type="caution">
    <text evidence="5">The sequence shown here is derived from an EMBL/GenBank/DDBJ whole genome shotgun (WGS) entry which is preliminary data.</text>
</comment>
<reference evidence="5 6" key="1">
    <citation type="submission" date="2024-09" db="EMBL/GenBank/DDBJ databases">
        <authorList>
            <person name="Sun Q."/>
            <person name="Mori K."/>
        </authorList>
    </citation>
    <scope>NUCLEOTIDE SEQUENCE [LARGE SCALE GENOMIC DNA]</scope>
    <source>
        <strain evidence="5 6">TBRC 1851</strain>
    </source>
</reference>
<dbReference type="PANTHER" id="PTHR10587:SF133">
    <property type="entry name" value="CHITIN DEACETYLASE 1-RELATED"/>
    <property type="match status" value="1"/>
</dbReference>
<dbReference type="PROSITE" id="PS51677">
    <property type="entry name" value="NODB"/>
    <property type="match status" value="1"/>
</dbReference>